<keyword evidence="9" id="KW-0411">Iron-sulfur</keyword>
<dbReference type="Pfam" id="PF07992">
    <property type="entry name" value="Pyr_redox_2"/>
    <property type="match status" value="1"/>
</dbReference>
<dbReference type="Proteomes" id="UP000217182">
    <property type="component" value="Chromosome"/>
</dbReference>
<evidence type="ECO:0000256" key="6">
    <source>
        <dbReference type="ARBA" id="ARBA00022723"/>
    </source>
</evidence>
<dbReference type="Gene3D" id="3.40.50.720">
    <property type="entry name" value="NAD(P)-binding Rossmann-like Domain"/>
    <property type="match status" value="1"/>
</dbReference>
<dbReference type="InterPro" id="IPR051793">
    <property type="entry name" value="NADH:flavin_oxidoreductase"/>
</dbReference>
<dbReference type="GO" id="GO:0016491">
    <property type="term" value="F:oxidoreductase activity"/>
    <property type="evidence" value="ECO:0007669"/>
    <property type="project" value="UniProtKB-KW"/>
</dbReference>
<dbReference type="SUPFAM" id="SSF51905">
    <property type="entry name" value="FAD/NAD(P)-binding domain"/>
    <property type="match status" value="1"/>
</dbReference>
<dbReference type="GO" id="GO:0010181">
    <property type="term" value="F:FMN binding"/>
    <property type="evidence" value="ECO:0007669"/>
    <property type="project" value="InterPro"/>
</dbReference>
<sequence>MGPGTHNEDLLSYEERRAQGGAAVVITQANAVNAQVGDFFVGKEASSGKYDQLANRIHAHGALSFVQINHPGRQAHLGPNAFNEVLYSSSAVPQREYGAQVRVPRSLSHEEILQVINDFATAAEQIANTAVDGIEIHFAHGNLVQQFLSPDLNQREDQWGGDAAGRNRLAIEILREIRKRIGKRLIVGARVNLELAPQEDAQSELTDQILTIIDTGLLDYVSVSGGNFSSGWGVATNLPDASFPPALWRNAARKLKQGQTRIPIFLAGRVLTPELANRLISEGYCDVVTMARELVADPDLPNKARRGQDKEIRPCVGIQSGCWQRVADGKPIHCAFNPVAGREADERDNAAAPIERALSVAVIGAGPAGLEAARSAALFGHKVTLYDRRHALGGQLTLIENVPHRQDLRKIIGWFERELKTSGVILRLGTDIDVKTLISQQYDAVLVATGGLESFRPDWQGVFDGQILTVNEALTQRLPATQNVLIYDEWGGRAALSAAEYLIAHGNKVTFITSLTYAGEGLNNTVRLPAVSRLARSGVAFLAEHQLQADNGQLRLRNSLSYQLTMLPAADVLVTSLIPTGNNALYEALLDAGVTTQIIGDARSPRGITEATREGYLAARALGRTPVVARSDLNILVV</sequence>
<dbReference type="PRINTS" id="PR00419">
    <property type="entry name" value="ADXRDTASE"/>
</dbReference>
<comment type="cofactor">
    <cofactor evidence="2">
        <name>[4Fe-4S] cluster</name>
        <dbReference type="ChEBI" id="CHEBI:49883"/>
    </cofactor>
</comment>
<evidence type="ECO:0000313" key="13">
    <source>
        <dbReference type="Proteomes" id="UP000217182"/>
    </source>
</evidence>
<dbReference type="AlphaFoldDB" id="A0A250AZR6"/>
<dbReference type="InterPro" id="IPR036188">
    <property type="entry name" value="FAD/NAD-bd_sf"/>
</dbReference>
<comment type="similarity">
    <text evidence="3">In the N-terminal section; belongs to the NADH:flavin oxidoreductase/NADH oxidase family.</text>
</comment>
<dbReference type="GO" id="GO:0051536">
    <property type="term" value="F:iron-sulfur cluster binding"/>
    <property type="evidence" value="ECO:0007669"/>
    <property type="project" value="UniProtKB-KW"/>
</dbReference>
<evidence type="ECO:0000256" key="4">
    <source>
        <dbReference type="ARBA" id="ARBA00022630"/>
    </source>
</evidence>
<keyword evidence="4" id="KW-0285">Flavoprotein</keyword>
<dbReference type="InterPro" id="IPR013785">
    <property type="entry name" value="Aldolase_TIM"/>
</dbReference>
<dbReference type="KEGG" id="gqu:AWC35_08180"/>
<evidence type="ECO:0000256" key="2">
    <source>
        <dbReference type="ARBA" id="ARBA00001966"/>
    </source>
</evidence>
<reference evidence="12 13" key="1">
    <citation type="submission" date="2016-01" db="EMBL/GenBank/DDBJ databases">
        <authorList>
            <person name="Oliw E.H."/>
        </authorList>
    </citation>
    <scope>NUCLEOTIDE SEQUENCE [LARGE SCALE GENOMIC DNA]</scope>
    <source>
        <strain evidence="12 13">FRB97</strain>
    </source>
</reference>
<evidence type="ECO:0000256" key="8">
    <source>
        <dbReference type="ARBA" id="ARBA00023004"/>
    </source>
</evidence>
<protein>
    <recommendedName>
        <fullName evidence="14">NADH:flavin oxidoreductase</fullName>
    </recommendedName>
</protein>
<dbReference type="PANTHER" id="PTHR42917:SF2">
    <property type="entry name" value="2,4-DIENOYL-COA REDUCTASE [(2E)-ENOYL-COA-PRODUCING]"/>
    <property type="match status" value="1"/>
</dbReference>
<evidence type="ECO:0000313" key="12">
    <source>
        <dbReference type="EMBL" id="ATA19316.1"/>
    </source>
</evidence>
<evidence type="ECO:0000256" key="1">
    <source>
        <dbReference type="ARBA" id="ARBA00001917"/>
    </source>
</evidence>
<dbReference type="SUPFAM" id="SSF51971">
    <property type="entry name" value="Nucleotide-binding domain"/>
    <property type="match status" value="1"/>
</dbReference>
<organism evidence="12 13">
    <name type="scientific">Gibbsiella quercinecans</name>
    <dbReference type="NCBI Taxonomy" id="929813"/>
    <lineage>
        <taxon>Bacteria</taxon>
        <taxon>Pseudomonadati</taxon>
        <taxon>Pseudomonadota</taxon>
        <taxon>Gammaproteobacteria</taxon>
        <taxon>Enterobacterales</taxon>
        <taxon>Yersiniaceae</taxon>
        <taxon>Gibbsiella</taxon>
    </lineage>
</organism>
<dbReference type="InterPro" id="IPR001155">
    <property type="entry name" value="OxRdtase_FMN_N"/>
</dbReference>
<evidence type="ECO:0000256" key="7">
    <source>
        <dbReference type="ARBA" id="ARBA00023002"/>
    </source>
</evidence>
<keyword evidence="5" id="KW-0288">FMN</keyword>
<evidence type="ECO:0008006" key="14">
    <source>
        <dbReference type="Google" id="ProtNLM"/>
    </source>
</evidence>
<dbReference type="InterPro" id="IPR023753">
    <property type="entry name" value="FAD/NAD-binding_dom"/>
</dbReference>
<evidence type="ECO:0000256" key="5">
    <source>
        <dbReference type="ARBA" id="ARBA00022643"/>
    </source>
</evidence>
<dbReference type="EMBL" id="CP014136">
    <property type="protein sequence ID" value="ATA19316.1"/>
    <property type="molecule type" value="Genomic_DNA"/>
</dbReference>
<gene>
    <name evidence="12" type="ORF">AWC35_08180</name>
</gene>
<evidence type="ECO:0000256" key="9">
    <source>
        <dbReference type="ARBA" id="ARBA00023014"/>
    </source>
</evidence>
<evidence type="ECO:0000256" key="3">
    <source>
        <dbReference type="ARBA" id="ARBA00011048"/>
    </source>
</evidence>
<dbReference type="Pfam" id="PF00724">
    <property type="entry name" value="Oxidored_FMN"/>
    <property type="match status" value="1"/>
</dbReference>
<feature type="domain" description="NADH:flavin oxidoreductase/NADH oxidase N-terminal" evidence="10">
    <location>
        <begin position="9"/>
        <end position="310"/>
    </location>
</feature>
<evidence type="ECO:0000259" key="11">
    <source>
        <dbReference type="Pfam" id="PF07992"/>
    </source>
</evidence>
<keyword evidence="13" id="KW-1185">Reference proteome</keyword>
<name>A0A250AZR6_9GAMM</name>
<feature type="domain" description="FAD/NAD(P)-binding" evidence="11">
    <location>
        <begin position="359"/>
        <end position="552"/>
    </location>
</feature>
<dbReference type="Gene3D" id="3.50.50.60">
    <property type="entry name" value="FAD/NAD(P)-binding domain"/>
    <property type="match status" value="1"/>
</dbReference>
<keyword evidence="6" id="KW-0479">Metal-binding</keyword>
<comment type="cofactor">
    <cofactor evidence="1">
        <name>FMN</name>
        <dbReference type="ChEBI" id="CHEBI:58210"/>
    </cofactor>
</comment>
<dbReference type="GO" id="GO:0046872">
    <property type="term" value="F:metal ion binding"/>
    <property type="evidence" value="ECO:0007669"/>
    <property type="project" value="UniProtKB-KW"/>
</dbReference>
<dbReference type="SUPFAM" id="SSF51395">
    <property type="entry name" value="FMN-linked oxidoreductases"/>
    <property type="match status" value="1"/>
</dbReference>
<keyword evidence="8" id="KW-0408">Iron</keyword>
<keyword evidence="7" id="KW-0560">Oxidoreductase</keyword>
<dbReference type="Gene3D" id="3.20.20.70">
    <property type="entry name" value="Aldolase class I"/>
    <property type="match status" value="1"/>
</dbReference>
<evidence type="ECO:0000259" key="10">
    <source>
        <dbReference type="Pfam" id="PF00724"/>
    </source>
</evidence>
<proteinExistence type="inferred from homology"/>
<accession>A0A250AZR6</accession>
<dbReference type="PANTHER" id="PTHR42917">
    <property type="entry name" value="2,4-DIENOYL-COA REDUCTASE"/>
    <property type="match status" value="1"/>
</dbReference>